<dbReference type="PROSITE" id="PS50048">
    <property type="entry name" value="ZN2_CY6_FUNGAL_2"/>
    <property type="match status" value="1"/>
</dbReference>
<feature type="domain" description="Zn(2)-C6 fungal-type" evidence="1">
    <location>
        <begin position="11"/>
        <end position="43"/>
    </location>
</feature>
<dbReference type="PROSITE" id="PS00463">
    <property type="entry name" value="ZN2_CY6_FUNGAL_1"/>
    <property type="match status" value="1"/>
</dbReference>
<reference evidence="2" key="1">
    <citation type="submission" date="2021-06" db="EMBL/GenBank/DDBJ databases">
        <authorList>
            <person name="Kallberg Y."/>
            <person name="Tangrot J."/>
            <person name="Rosling A."/>
        </authorList>
    </citation>
    <scope>NUCLEOTIDE SEQUENCE</scope>
    <source>
        <strain evidence="2">MA453B</strain>
    </source>
</reference>
<evidence type="ECO:0000313" key="2">
    <source>
        <dbReference type="EMBL" id="CAG8807795.1"/>
    </source>
</evidence>
<dbReference type="Proteomes" id="UP000789405">
    <property type="component" value="Unassembled WGS sequence"/>
</dbReference>
<organism evidence="2 3">
    <name type="scientific">Dentiscutata erythropus</name>
    <dbReference type="NCBI Taxonomy" id="1348616"/>
    <lineage>
        <taxon>Eukaryota</taxon>
        <taxon>Fungi</taxon>
        <taxon>Fungi incertae sedis</taxon>
        <taxon>Mucoromycota</taxon>
        <taxon>Glomeromycotina</taxon>
        <taxon>Glomeromycetes</taxon>
        <taxon>Diversisporales</taxon>
        <taxon>Gigasporaceae</taxon>
        <taxon>Dentiscutata</taxon>
    </lineage>
</organism>
<dbReference type="InterPro" id="IPR036864">
    <property type="entry name" value="Zn2-C6_fun-type_DNA-bd_sf"/>
</dbReference>
<evidence type="ECO:0000313" key="3">
    <source>
        <dbReference type="Proteomes" id="UP000789405"/>
    </source>
</evidence>
<evidence type="ECO:0000259" key="1">
    <source>
        <dbReference type="PROSITE" id="PS50048"/>
    </source>
</evidence>
<gene>
    <name evidence="2" type="ORF">DERYTH_LOCUS24749</name>
</gene>
<dbReference type="GO" id="GO:0008270">
    <property type="term" value="F:zinc ion binding"/>
    <property type="evidence" value="ECO:0007669"/>
    <property type="project" value="InterPro"/>
</dbReference>
<keyword evidence="3" id="KW-1185">Reference proteome</keyword>
<dbReference type="Gene3D" id="4.10.240.10">
    <property type="entry name" value="Zn(2)-C6 fungal-type DNA-binding domain"/>
    <property type="match status" value="1"/>
</dbReference>
<accession>A0A9N9K1Q9</accession>
<sequence>MKPKGTRSLSACIHCRKAKIKCTNFDSKLGCDECEKRQLKCIMDPCRKKRGPKPKTIHIMPTSQLPNTINFDSRVSGLNDFGNMIYDVQLSEVRPTLSTRCMSCVKGKKLCKGGTPGLYKCDRCQKKSVCIFQCTACYKKNKDKKDQLPQCNHCKVISGDPPPESIISKYDITMDEAGQKSYLRHYNCNHKIEITSDAMINSYKTINPTYIAPDDVSELSNLHGQNEESYTS</sequence>
<feature type="non-terminal residue" evidence="2">
    <location>
        <position position="1"/>
    </location>
</feature>
<dbReference type="OrthoDB" id="2384352at2759"/>
<proteinExistence type="predicted"/>
<dbReference type="EMBL" id="CAJVPY010042973">
    <property type="protein sequence ID" value="CAG8807795.1"/>
    <property type="molecule type" value="Genomic_DNA"/>
</dbReference>
<dbReference type="InterPro" id="IPR001138">
    <property type="entry name" value="Zn2Cys6_DnaBD"/>
</dbReference>
<dbReference type="AlphaFoldDB" id="A0A9N9K1Q9"/>
<dbReference type="Pfam" id="PF00172">
    <property type="entry name" value="Zn_clus"/>
    <property type="match status" value="1"/>
</dbReference>
<dbReference type="GO" id="GO:0000981">
    <property type="term" value="F:DNA-binding transcription factor activity, RNA polymerase II-specific"/>
    <property type="evidence" value="ECO:0007669"/>
    <property type="project" value="InterPro"/>
</dbReference>
<dbReference type="SUPFAM" id="SSF57701">
    <property type="entry name" value="Zn2/Cys6 DNA-binding domain"/>
    <property type="match status" value="1"/>
</dbReference>
<protein>
    <submittedName>
        <fullName evidence="2">28005_t:CDS:1</fullName>
    </submittedName>
</protein>
<comment type="caution">
    <text evidence="2">The sequence shown here is derived from an EMBL/GenBank/DDBJ whole genome shotgun (WGS) entry which is preliminary data.</text>
</comment>
<name>A0A9N9K1Q9_9GLOM</name>